<feature type="non-terminal residue" evidence="2">
    <location>
        <position position="1"/>
    </location>
</feature>
<comment type="caution">
    <text evidence="2">The sequence shown here is derived from an EMBL/GenBank/DDBJ whole genome shotgun (WGS) entry which is preliminary data.</text>
</comment>
<name>A0A4Y2DN50_ARAVE</name>
<dbReference type="EMBL" id="BGPR01243283">
    <property type="protein sequence ID" value="GBM17238.1"/>
    <property type="molecule type" value="Genomic_DNA"/>
</dbReference>
<dbReference type="Proteomes" id="UP000499080">
    <property type="component" value="Unassembled WGS sequence"/>
</dbReference>
<reference evidence="2 3" key="1">
    <citation type="journal article" date="2019" name="Sci. Rep.">
        <title>Orb-weaving spider Araneus ventricosus genome elucidates the spidroin gene catalogue.</title>
        <authorList>
            <person name="Kono N."/>
            <person name="Nakamura H."/>
            <person name="Ohtoshi R."/>
            <person name="Moran D.A.P."/>
            <person name="Shinohara A."/>
            <person name="Yoshida Y."/>
            <person name="Fujiwara M."/>
            <person name="Mori M."/>
            <person name="Tomita M."/>
            <person name="Arakawa K."/>
        </authorList>
    </citation>
    <scope>NUCLEOTIDE SEQUENCE [LARGE SCALE GENOMIC DNA]</scope>
</reference>
<evidence type="ECO:0000313" key="3">
    <source>
        <dbReference type="Proteomes" id="UP000499080"/>
    </source>
</evidence>
<protein>
    <submittedName>
        <fullName evidence="2">Uncharacterized protein</fullName>
    </submittedName>
</protein>
<proteinExistence type="predicted"/>
<feature type="compositionally biased region" description="Basic and acidic residues" evidence="1">
    <location>
        <begin position="21"/>
        <end position="40"/>
    </location>
</feature>
<sequence>LRTISAMVKETSTQRKRRLEKAKQKRQEKLQQESEADKSARLSKRRKRAEEVPEKRRTCKWQGTNGSCQIDRDCGRTFLSNF</sequence>
<dbReference type="AlphaFoldDB" id="A0A4Y2DN50"/>
<gene>
    <name evidence="2" type="ORF">AVEN_95492_1</name>
</gene>
<keyword evidence="3" id="KW-1185">Reference proteome</keyword>
<organism evidence="2 3">
    <name type="scientific">Araneus ventricosus</name>
    <name type="common">Orbweaver spider</name>
    <name type="synonym">Epeira ventricosa</name>
    <dbReference type="NCBI Taxonomy" id="182803"/>
    <lineage>
        <taxon>Eukaryota</taxon>
        <taxon>Metazoa</taxon>
        <taxon>Ecdysozoa</taxon>
        <taxon>Arthropoda</taxon>
        <taxon>Chelicerata</taxon>
        <taxon>Arachnida</taxon>
        <taxon>Araneae</taxon>
        <taxon>Araneomorphae</taxon>
        <taxon>Entelegynae</taxon>
        <taxon>Araneoidea</taxon>
        <taxon>Araneidae</taxon>
        <taxon>Araneus</taxon>
    </lineage>
</organism>
<evidence type="ECO:0000313" key="2">
    <source>
        <dbReference type="EMBL" id="GBM17238.1"/>
    </source>
</evidence>
<evidence type="ECO:0000256" key="1">
    <source>
        <dbReference type="SAM" id="MobiDB-lite"/>
    </source>
</evidence>
<feature type="region of interest" description="Disordered" evidence="1">
    <location>
        <begin position="1"/>
        <end position="56"/>
    </location>
</feature>
<accession>A0A4Y2DN50</accession>